<protein>
    <submittedName>
        <fullName evidence="2">Uncharacterized protein</fullName>
    </submittedName>
</protein>
<organism evidence="2 3">
    <name type="scientific">Brachybacterium hainanense</name>
    <dbReference type="NCBI Taxonomy" id="1541174"/>
    <lineage>
        <taxon>Bacteria</taxon>
        <taxon>Bacillati</taxon>
        <taxon>Actinomycetota</taxon>
        <taxon>Actinomycetes</taxon>
        <taxon>Micrococcales</taxon>
        <taxon>Dermabacteraceae</taxon>
        <taxon>Brachybacterium</taxon>
    </lineage>
</organism>
<evidence type="ECO:0000313" key="3">
    <source>
        <dbReference type="Proteomes" id="UP001589793"/>
    </source>
</evidence>
<reference evidence="2 3" key="1">
    <citation type="submission" date="2024-09" db="EMBL/GenBank/DDBJ databases">
        <authorList>
            <person name="Sun Q."/>
            <person name="Mori K."/>
        </authorList>
    </citation>
    <scope>NUCLEOTIDE SEQUENCE [LARGE SCALE GENOMIC DNA]</scope>
    <source>
        <strain evidence="2 3">CICC 10874</strain>
    </source>
</reference>
<dbReference type="RefSeq" id="WP_376980861.1">
    <property type="nucleotide sequence ID" value="NZ_JBHLSV010000013.1"/>
</dbReference>
<keyword evidence="1" id="KW-1133">Transmembrane helix</keyword>
<feature type="transmembrane region" description="Helical" evidence="1">
    <location>
        <begin position="46"/>
        <end position="65"/>
    </location>
</feature>
<proteinExistence type="predicted"/>
<keyword evidence="1" id="KW-0812">Transmembrane</keyword>
<accession>A0ABV6RFH6</accession>
<comment type="caution">
    <text evidence="2">The sequence shown here is derived from an EMBL/GenBank/DDBJ whole genome shotgun (WGS) entry which is preliminary data.</text>
</comment>
<keyword evidence="3" id="KW-1185">Reference proteome</keyword>
<sequence length="67" mass="6469">MGTQGSSPVQRLQIIGVSVVGAIAVIAFVLSLLIDGGTGDALRTVAGIAAAICAVIGVSFALTGGRS</sequence>
<name>A0ABV6RFH6_9MICO</name>
<gene>
    <name evidence="2" type="ORF">ACFFF6_11640</name>
</gene>
<dbReference type="EMBL" id="JBHLSV010000013">
    <property type="protein sequence ID" value="MFC0674608.1"/>
    <property type="molecule type" value="Genomic_DNA"/>
</dbReference>
<dbReference type="Proteomes" id="UP001589793">
    <property type="component" value="Unassembled WGS sequence"/>
</dbReference>
<evidence type="ECO:0000256" key="1">
    <source>
        <dbReference type="SAM" id="Phobius"/>
    </source>
</evidence>
<keyword evidence="1" id="KW-0472">Membrane</keyword>
<evidence type="ECO:0000313" key="2">
    <source>
        <dbReference type="EMBL" id="MFC0674608.1"/>
    </source>
</evidence>
<feature type="transmembrane region" description="Helical" evidence="1">
    <location>
        <begin position="12"/>
        <end position="34"/>
    </location>
</feature>